<accession>A0A927GLF6</accession>
<dbReference type="AlphaFoldDB" id="A0A927GLF6"/>
<gene>
    <name evidence="2" type="ORF">IC235_21430</name>
</gene>
<proteinExistence type="predicted"/>
<reference evidence="2" key="1">
    <citation type="submission" date="2020-09" db="EMBL/GenBank/DDBJ databases">
        <authorList>
            <person name="Kim M.K."/>
        </authorList>
    </citation>
    <scope>NUCLEOTIDE SEQUENCE</scope>
    <source>
        <strain evidence="2">BT664</strain>
    </source>
</reference>
<feature type="compositionally biased region" description="Low complexity" evidence="1">
    <location>
        <begin position="408"/>
        <end position="426"/>
    </location>
</feature>
<dbReference type="PROSITE" id="PS51257">
    <property type="entry name" value="PROKAR_LIPOPROTEIN"/>
    <property type="match status" value="1"/>
</dbReference>
<dbReference type="EMBL" id="JACXAD010000040">
    <property type="protein sequence ID" value="MBD2770455.1"/>
    <property type="molecule type" value="Genomic_DNA"/>
</dbReference>
<dbReference type="RefSeq" id="WP_191007264.1">
    <property type="nucleotide sequence ID" value="NZ_JACXAD010000040.1"/>
</dbReference>
<evidence type="ECO:0000256" key="1">
    <source>
        <dbReference type="SAM" id="MobiDB-lite"/>
    </source>
</evidence>
<dbReference type="Proteomes" id="UP000612233">
    <property type="component" value="Unassembled WGS sequence"/>
</dbReference>
<organism evidence="2 3">
    <name type="scientific">Hymenobacter montanus</name>
    <dbReference type="NCBI Taxonomy" id="2771359"/>
    <lineage>
        <taxon>Bacteria</taxon>
        <taxon>Pseudomonadati</taxon>
        <taxon>Bacteroidota</taxon>
        <taxon>Cytophagia</taxon>
        <taxon>Cytophagales</taxon>
        <taxon>Hymenobacteraceae</taxon>
        <taxon>Hymenobacter</taxon>
    </lineage>
</organism>
<name>A0A927GLF6_9BACT</name>
<keyword evidence="3" id="KW-1185">Reference proteome</keyword>
<protein>
    <submittedName>
        <fullName evidence="2">Uncharacterized protein</fullName>
    </submittedName>
</protein>
<comment type="caution">
    <text evidence="2">The sequence shown here is derived from an EMBL/GenBank/DDBJ whole genome shotgun (WGS) entry which is preliminary data.</text>
</comment>
<sequence length="456" mass="49577">MKTILLPFDRTWHLLLAPPLLLLACWPSKAQQPPRLASANLTTPFTFQVSPLHATTRNLSSQTTTTEFQKDALFINPSFEGVTPPVENFNGMNPPLVGWNFCAWSAYLMPKAANQPTHTGSSMTPADGQAYVGLNSAVGYSGFFGQNLRTPLKAGVTYTFLVDVAYAHNFRPQYKDPESAEVPITLQVKGSPQVCSEPYRYQPAPGAPLWSKVIPTTRISWQTDTVIITPTTDVARLEFEVTGTRYVNIPNPIDYYVYLPGTQGTVLLDNLRTLTGLVLQKTDGTAQAAGKPFHLLWQPILSAGDLDSLAQPQLRGTVRTFQGGRVPLPANLRVTDARGFYFFQEATPAAGQDTLYYGLYVRNTPLPNGVKDDTLRHLYQCRRTFGSQAGLLGDSLAPLALGSPYTAPSVAPADRAAPAPRSAAVRTGHFPNAPQRPAGPLTGPRPALPAPRQGEH</sequence>
<evidence type="ECO:0000313" key="2">
    <source>
        <dbReference type="EMBL" id="MBD2770455.1"/>
    </source>
</evidence>
<evidence type="ECO:0000313" key="3">
    <source>
        <dbReference type="Proteomes" id="UP000612233"/>
    </source>
</evidence>
<feature type="region of interest" description="Disordered" evidence="1">
    <location>
        <begin position="408"/>
        <end position="456"/>
    </location>
</feature>